<evidence type="ECO:0000313" key="4">
    <source>
        <dbReference type="EMBL" id="MBC8588861.1"/>
    </source>
</evidence>
<dbReference type="PRINTS" id="PR01438">
    <property type="entry name" value="UNVRSLSTRESS"/>
</dbReference>
<protein>
    <submittedName>
        <fullName evidence="4">Universal stress protein</fullName>
    </submittedName>
</protein>
<evidence type="ECO:0000313" key="5">
    <source>
        <dbReference type="Proteomes" id="UP000601171"/>
    </source>
</evidence>
<keyword evidence="2" id="KW-0812">Transmembrane</keyword>
<dbReference type="InterPro" id="IPR006016">
    <property type="entry name" value="UspA"/>
</dbReference>
<dbReference type="AlphaFoldDB" id="A0A926EWG4"/>
<dbReference type="EMBL" id="JACRTG010000028">
    <property type="protein sequence ID" value="MBC8588861.1"/>
    <property type="molecule type" value="Genomic_DNA"/>
</dbReference>
<keyword evidence="2" id="KW-1133">Transmembrane helix</keyword>
<name>A0A926EWG4_9FIRM</name>
<evidence type="ECO:0000259" key="3">
    <source>
        <dbReference type="Pfam" id="PF00582"/>
    </source>
</evidence>
<dbReference type="PANTHER" id="PTHR46268:SF6">
    <property type="entry name" value="UNIVERSAL STRESS PROTEIN UP12"/>
    <property type="match status" value="1"/>
</dbReference>
<dbReference type="Proteomes" id="UP000601171">
    <property type="component" value="Unassembled WGS sequence"/>
</dbReference>
<accession>A0A926EWG4</accession>
<dbReference type="CDD" id="cd00293">
    <property type="entry name" value="USP-like"/>
    <property type="match status" value="1"/>
</dbReference>
<organism evidence="4 5">
    <name type="scientific">Paratissierella segnis</name>
    <dbReference type="NCBI Taxonomy" id="2763679"/>
    <lineage>
        <taxon>Bacteria</taxon>
        <taxon>Bacillati</taxon>
        <taxon>Bacillota</taxon>
        <taxon>Tissierellia</taxon>
        <taxon>Tissierellales</taxon>
        <taxon>Tissierellaceae</taxon>
        <taxon>Paratissierella</taxon>
    </lineage>
</organism>
<comment type="caution">
    <text evidence="4">The sequence shown here is derived from an EMBL/GenBank/DDBJ whole genome shotgun (WGS) entry which is preliminary data.</text>
</comment>
<dbReference type="InterPro" id="IPR006015">
    <property type="entry name" value="Universal_stress_UspA"/>
</dbReference>
<dbReference type="SUPFAM" id="SSF52402">
    <property type="entry name" value="Adenine nucleotide alpha hydrolases-like"/>
    <property type="match status" value="1"/>
</dbReference>
<dbReference type="Gene3D" id="3.40.50.620">
    <property type="entry name" value="HUPs"/>
    <property type="match status" value="1"/>
</dbReference>
<comment type="similarity">
    <text evidence="1">Belongs to the universal stress protein A family.</text>
</comment>
<dbReference type="InterPro" id="IPR014729">
    <property type="entry name" value="Rossmann-like_a/b/a_fold"/>
</dbReference>
<evidence type="ECO:0000256" key="2">
    <source>
        <dbReference type="SAM" id="Phobius"/>
    </source>
</evidence>
<dbReference type="PANTHER" id="PTHR46268">
    <property type="entry name" value="STRESS RESPONSE PROTEIN NHAX"/>
    <property type="match status" value="1"/>
</dbReference>
<feature type="domain" description="UspA" evidence="3">
    <location>
        <begin position="1"/>
        <end position="131"/>
    </location>
</feature>
<sequence length="132" mass="14958">MKKILIPLDGTERSKKSIELVQDLYMPESIEVILLVVREDLDMIRSKMEYEDAKKEIMPILDEAEELLKSYNISKHVSFGRAGEEILETAKLGNADIIVMTKSTRKGWVSMIGSVAMHVVKYATCIVMIVPE</sequence>
<keyword evidence="5" id="KW-1185">Reference proteome</keyword>
<proteinExistence type="inferred from homology"/>
<dbReference type="Pfam" id="PF00582">
    <property type="entry name" value="Usp"/>
    <property type="match status" value="1"/>
</dbReference>
<reference evidence="4" key="1">
    <citation type="submission" date="2020-08" db="EMBL/GenBank/DDBJ databases">
        <title>Genome public.</title>
        <authorList>
            <person name="Liu C."/>
            <person name="Sun Q."/>
        </authorList>
    </citation>
    <scope>NUCLEOTIDE SEQUENCE</scope>
    <source>
        <strain evidence="4">BX21</strain>
    </source>
</reference>
<feature type="transmembrane region" description="Helical" evidence="2">
    <location>
        <begin position="108"/>
        <end position="130"/>
    </location>
</feature>
<dbReference type="RefSeq" id="WP_262430351.1">
    <property type="nucleotide sequence ID" value="NZ_JACRTG010000028.1"/>
</dbReference>
<evidence type="ECO:0000256" key="1">
    <source>
        <dbReference type="ARBA" id="ARBA00008791"/>
    </source>
</evidence>
<gene>
    <name evidence="4" type="ORF">H8707_11610</name>
</gene>
<keyword evidence="2" id="KW-0472">Membrane</keyword>